<dbReference type="PIRSF" id="PIRSF500134">
    <property type="entry name" value="UDPglc_DH_bac"/>
    <property type="match status" value="1"/>
</dbReference>
<proteinExistence type="inferred from homology"/>
<feature type="binding site" evidence="10">
    <location>
        <position position="257"/>
    </location>
    <ligand>
        <name>substrate</name>
    </ligand>
</feature>
<keyword evidence="6 8" id="KW-0520">NAD</keyword>
<evidence type="ECO:0000256" key="10">
    <source>
        <dbReference type="PIRSR" id="PIRSR500134-2"/>
    </source>
</evidence>
<evidence type="ECO:0000256" key="9">
    <source>
        <dbReference type="PIRSR" id="PIRSR500134-1"/>
    </source>
</evidence>
<evidence type="ECO:0000256" key="7">
    <source>
        <dbReference type="ARBA" id="ARBA00047473"/>
    </source>
</evidence>
<feature type="binding site" evidence="11">
    <location>
        <position position="328"/>
    </location>
    <ligand>
        <name>NAD(+)</name>
        <dbReference type="ChEBI" id="CHEBI:57540"/>
    </ligand>
</feature>
<accession>A0AAU7BZC0</accession>
<evidence type="ECO:0000256" key="4">
    <source>
        <dbReference type="ARBA" id="ARBA00015132"/>
    </source>
</evidence>
<dbReference type="InterPro" id="IPR028357">
    <property type="entry name" value="UDPglc_DH_bac"/>
</dbReference>
<feature type="binding site" evidence="10">
    <location>
        <begin position="149"/>
        <end position="152"/>
    </location>
    <ligand>
        <name>substrate</name>
    </ligand>
</feature>
<dbReference type="InterPro" id="IPR036220">
    <property type="entry name" value="UDP-Glc/GDP-Man_DH_C_sf"/>
</dbReference>
<comment type="similarity">
    <text evidence="2 8">Belongs to the UDP-glucose/GDP-mannose dehydrogenase family.</text>
</comment>
<dbReference type="GO" id="GO:0000271">
    <property type="term" value="P:polysaccharide biosynthetic process"/>
    <property type="evidence" value="ECO:0007669"/>
    <property type="project" value="InterPro"/>
</dbReference>
<dbReference type="InterPro" id="IPR014026">
    <property type="entry name" value="UDP-Glc/GDP-Man_DH_dimer"/>
</dbReference>
<dbReference type="RefSeq" id="WP_347939077.1">
    <property type="nucleotide sequence ID" value="NZ_CP157197.1"/>
</dbReference>
<feature type="binding site" evidence="11">
    <location>
        <position position="30"/>
    </location>
    <ligand>
        <name>NAD(+)</name>
        <dbReference type="ChEBI" id="CHEBI:57540"/>
    </ligand>
</feature>
<dbReference type="KEGG" id="rof:AAGW17_00925"/>
<evidence type="ECO:0000313" key="13">
    <source>
        <dbReference type="EMBL" id="XBG66460.1"/>
    </source>
</evidence>
<organism evidence="13">
    <name type="scientific">Rickettsia oklahomensis</name>
    <dbReference type="NCBI Taxonomy" id="3141789"/>
    <lineage>
        <taxon>Bacteria</taxon>
        <taxon>Pseudomonadati</taxon>
        <taxon>Pseudomonadota</taxon>
        <taxon>Alphaproteobacteria</taxon>
        <taxon>Rickettsiales</taxon>
        <taxon>Rickettsiaceae</taxon>
        <taxon>Rickettsieae</taxon>
        <taxon>Rickettsia</taxon>
        <taxon>belli group</taxon>
    </lineage>
</organism>
<dbReference type="InterPro" id="IPR036291">
    <property type="entry name" value="NAD(P)-bd_dom_sf"/>
</dbReference>
<feature type="binding site" evidence="11">
    <location>
        <position position="152"/>
    </location>
    <ligand>
        <name>NAD(+)</name>
        <dbReference type="ChEBI" id="CHEBI:57540"/>
    </ligand>
</feature>
<dbReference type="Pfam" id="PF00984">
    <property type="entry name" value="UDPG_MGDP_dh"/>
    <property type="match status" value="1"/>
</dbReference>
<dbReference type="EMBL" id="CP157197">
    <property type="protein sequence ID" value="XBG66460.1"/>
    <property type="molecule type" value="Genomic_DNA"/>
</dbReference>
<feature type="binding site" evidence="10">
    <location>
        <position position="204"/>
    </location>
    <ligand>
        <name>substrate</name>
    </ligand>
</feature>
<evidence type="ECO:0000256" key="3">
    <source>
        <dbReference type="ARBA" id="ARBA00012954"/>
    </source>
</evidence>
<feature type="binding site" evidence="11">
    <location>
        <position position="263"/>
    </location>
    <ligand>
        <name>NAD(+)</name>
        <dbReference type="ChEBI" id="CHEBI:57540"/>
    </ligand>
</feature>
<feature type="binding site" evidence="11">
    <location>
        <position position="86"/>
    </location>
    <ligand>
        <name>NAD(+)</name>
        <dbReference type="ChEBI" id="CHEBI:57540"/>
    </ligand>
</feature>
<keyword evidence="5 8" id="KW-0560">Oxidoreductase</keyword>
<dbReference type="SUPFAM" id="SSF52413">
    <property type="entry name" value="UDP-glucose/GDP-mannose dehydrogenase C-terminal domain"/>
    <property type="match status" value="1"/>
</dbReference>
<dbReference type="Pfam" id="PF03721">
    <property type="entry name" value="UDPG_MGDP_dh_N"/>
    <property type="match status" value="1"/>
</dbReference>
<dbReference type="InterPro" id="IPR017476">
    <property type="entry name" value="UDP-Glc/GDP-Man"/>
</dbReference>
<evidence type="ECO:0000256" key="2">
    <source>
        <dbReference type="ARBA" id="ARBA00006601"/>
    </source>
</evidence>
<evidence type="ECO:0000259" key="12">
    <source>
        <dbReference type="SMART" id="SM00984"/>
    </source>
</evidence>
<protein>
    <recommendedName>
        <fullName evidence="4 8">UDP-glucose 6-dehydrogenase</fullName>
        <ecNumber evidence="3 8">1.1.1.22</ecNumber>
    </recommendedName>
</protein>
<dbReference type="PANTHER" id="PTHR43750:SF3">
    <property type="entry name" value="UDP-GLUCOSE 6-DEHYDROGENASE TUAD"/>
    <property type="match status" value="1"/>
</dbReference>
<evidence type="ECO:0000256" key="1">
    <source>
        <dbReference type="ARBA" id="ARBA00004701"/>
    </source>
</evidence>
<dbReference type="SUPFAM" id="SSF48179">
    <property type="entry name" value="6-phosphogluconate dehydrogenase C-terminal domain-like"/>
    <property type="match status" value="1"/>
</dbReference>
<feature type="domain" description="UDP-glucose/GDP-mannose dehydrogenase C-terminal" evidence="12">
    <location>
        <begin position="314"/>
        <end position="417"/>
    </location>
</feature>
<dbReference type="SMART" id="SM00984">
    <property type="entry name" value="UDPG_MGDP_dh_C"/>
    <property type="match status" value="1"/>
</dbReference>
<feature type="binding site" evidence="11">
    <location>
        <position position="121"/>
    </location>
    <ligand>
        <name>NAD(+)</name>
        <dbReference type="ChEBI" id="CHEBI:57540"/>
    </ligand>
</feature>
<evidence type="ECO:0000256" key="6">
    <source>
        <dbReference type="ARBA" id="ARBA00023027"/>
    </source>
</evidence>
<feature type="binding site" evidence="10">
    <location>
        <begin position="249"/>
        <end position="253"/>
    </location>
    <ligand>
        <name>substrate</name>
    </ligand>
</feature>
<dbReference type="PANTHER" id="PTHR43750">
    <property type="entry name" value="UDP-GLUCOSE 6-DEHYDROGENASE TUAD"/>
    <property type="match status" value="1"/>
</dbReference>
<reference evidence="13" key="1">
    <citation type="submission" date="2024-05" db="EMBL/GenBank/DDBJ databases">
        <title>Characterization of a novel Rickettsia species. (Rickettsia oklahomia sp. nov.) from Amblyomma americanum ticks.</title>
        <authorList>
            <person name="Korla P.K."/>
            <person name="Karounos M."/>
            <person name="Wilson J.M."/>
            <person name="Little S.E."/>
            <person name="Qurollo B.A."/>
        </authorList>
    </citation>
    <scope>NUCLEOTIDE SEQUENCE</scope>
    <source>
        <strain evidence="13">Oklahoma-10</strain>
    </source>
</reference>
<dbReference type="Pfam" id="PF03720">
    <property type="entry name" value="UDPG_MGDP_dh_C"/>
    <property type="match status" value="1"/>
</dbReference>
<dbReference type="GO" id="GO:0051287">
    <property type="term" value="F:NAD binding"/>
    <property type="evidence" value="ECO:0007669"/>
    <property type="project" value="InterPro"/>
</dbReference>
<dbReference type="InterPro" id="IPR001732">
    <property type="entry name" value="UDP-Glc/GDP-Man_DH_N"/>
</dbReference>
<evidence type="ECO:0000256" key="11">
    <source>
        <dbReference type="PIRSR" id="PIRSR500134-3"/>
    </source>
</evidence>
<sequence length="439" mass="48793">MNITFIGSGYVGLVSGIIISYLGHNVTCLDNDEVKISKLNKQILPIYELNLDKYLQKALLARRLKFTNIYNNELRNAEAIFITVGTPSKKSGEADLKYVYDAIDKVSVYINKDCLIVIKSTVPPDSCSNIIAYLKSKGFSFNVASNPEFLREGSAVEDFLYPDRIVVGVNNEKSEEILRKIYAPLIEQGTKFVVTDLVTSELIKYAANSFLATKIAFINEMADLCEKIGGNIKDLSKGIGLDQRIGQNFLNAGPGFGGSCFPKDILALNNLVTNHHIDCKILKAVITSNKQRPSNIVDKIATLLDRDLKGKNIAILGLTYKAGTDDVRASPAIKIIKILLNKGAYVKAFDPIGCENAKKNFENKNLLYLDLAVEACKSTDIIVIATEWLEFKELNFQEIYNLVKSPIIIDLRNILDSEVVKKIGFRYYAVGSKFDFISL</sequence>
<feature type="binding site" evidence="10">
    <location>
        <position position="321"/>
    </location>
    <ligand>
        <name>substrate</name>
    </ligand>
</feature>
<dbReference type="AlphaFoldDB" id="A0AAU7BZC0"/>
<dbReference type="EC" id="1.1.1.22" evidence="3 8"/>
<evidence type="ECO:0000256" key="8">
    <source>
        <dbReference type="PIRNR" id="PIRNR000124"/>
    </source>
</evidence>
<dbReference type="InterPro" id="IPR008927">
    <property type="entry name" value="6-PGluconate_DH-like_C_sf"/>
</dbReference>
<dbReference type="Gene3D" id="1.20.5.100">
    <property type="entry name" value="Cytochrome c1, transmembrane anchor, C-terminal"/>
    <property type="match status" value="1"/>
</dbReference>
<dbReference type="NCBIfam" id="TIGR03026">
    <property type="entry name" value="NDP-sugDHase"/>
    <property type="match status" value="1"/>
</dbReference>
<feature type="binding site" evidence="11">
    <location>
        <position position="35"/>
    </location>
    <ligand>
        <name>NAD(+)</name>
        <dbReference type="ChEBI" id="CHEBI:57540"/>
    </ligand>
</feature>
<dbReference type="InterPro" id="IPR014027">
    <property type="entry name" value="UDP-Glc/GDP-Man_DH_C"/>
</dbReference>
<evidence type="ECO:0000256" key="5">
    <source>
        <dbReference type="ARBA" id="ARBA00023002"/>
    </source>
</evidence>
<comment type="catalytic activity">
    <reaction evidence="7 8">
        <text>UDP-alpha-D-glucose + 2 NAD(+) + H2O = UDP-alpha-D-glucuronate + 2 NADH + 3 H(+)</text>
        <dbReference type="Rhea" id="RHEA:23596"/>
        <dbReference type="ChEBI" id="CHEBI:15377"/>
        <dbReference type="ChEBI" id="CHEBI:15378"/>
        <dbReference type="ChEBI" id="CHEBI:57540"/>
        <dbReference type="ChEBI" id="CHEBI:57945"/>
        <dbReference type="ChEBI" id="CHEBI:58052"/>
        <dbReference type="ChEBI" id="CHEBI:58885"/>
        <dbReference type="EC" id="1.1.1.22"/>
    </reaction>
</comment>
<gene>
    <name evidence="13" type="ORF">AAGW17_00925</name>
</gene>
<dbReference type="SUPFAM" id="SSF51735">
    <property type="entry name" value="NAD(P)-binding Rossmann-fold domains"/>
    <property type="match status" value="1"/>
</dbReference>
<comment type="pathway">
    <text evidence="1">Nucleotide-sugar biosynthesis; UDP-alpha-D-glucuronate biosynthesis; UDP-alpha-D-glucuronate from UDP-alpha-D-glucose: step 1/1.</text>
</comment>
<dbReference type="PIRSF" id="PIRSF000124">
    <property type="entry name" value="UDPglc_GDPman_dh"/>
    <property type="match status" value="1"/>
</dbReference>
<dbReference type="Gene3D" id="3.40.50.720">
    <property type="entry name" value="NAD(P)-binding Rossmann-like Domain"/>
    <property type="match status" value="2"/>
</dbReference>
<feature type="active site" description="Nucleophile" evidence="9">
    <location>
        <position position="260"/>
    </location>
</feature>
<name>A0AAU7BZC0_9RICK</name>
<dbReference type="GO" id="GO:0003979">
    <property type="term" value="F:UDP-glucose 6-dehydrogenase activity"/>
    <property type="evidence" value="ECO:0007669"/>
    <property type="project" value="UniProtKB-EC"/>
</dbReference>